<dbReference type="OrthoDB" id="834874at2"/>
<dbReference type="SUPFAM" id="SSF50939">
    <property type="entry name" value="Sialidases"/>
    <property type="match status" value="1"/>
</dbReference>
<dbReference type="STRING" id="1232681.ADIS_1766"/>
<organism evidence="1 2">
    <name type="scientific">Lunatimonas lonarensis</name>
    <dbReference type="NCBI Taxonomy" id="1232681"/>
    <lineage>
        <taxon>Bacteria</taxon>
        <taxon>Pseudomonadati</taxon>
        <taxon>Bacteroidota</taxon>
        <taxon>Cytophagia</taxon>
        <taxon>Cytophagales</taxon>
        <taxon>Cyclobacteriaceae</taxon>
    </lineage>
</organism>
<proteinExistence type="predicted"/>
<dbReference type="CDD" id="cd15482">
    <property type="entry name" value="Sialidase_non-viral"/>
    <property type="match status" value="1"/>
</dbReference>
<dbReference type="PANTHER" id="PTHR43752">
    <property type="entry name" value="BNR/ASP-BOX REPEAT FAMILY PROTEIN"/>
    <property type="match status" value="1"/>
</dbReference>
<sequence>MKIISKGTVGGIPLGDVLNSKTFPAFEILPSGRWLAGFKASEKKADARHKSVWMTWSDDQGASWVPAFVPVELPEVSGRVGQAISLYFLALGGSRVLLVINWVDESDPEAPFYDPADESLKDTRIFCSMSQDSGAHWSEPKLINTDTMGGPVPLTGPPIRLGDGSLLCQLEINKYKGDPRKWVHRSALLRSVDEGSTWPEVRIVTNYPDWYFWDQRPNVLQDGRTLINYFWTLDGKRNEYLNLHEAVSSDSGASWNFPTDTGIYGQPGRPVQLDDGRIVLICIDRSVVPVISLWIKDHLASPFTKVGDVFQADLARQDSRYVTMNEAWAEMARFSIGHPQLLHLGGLEVLAYFYAGTKTDHTEIDYVHVSLK</sequence>
<dbReference type="PANTHER" id="PTHR43752:SF2">
    <property type="entry name" value="BNR_ASP-BOX REPEAT FAMILY PROTEIN"/>
    <property type="match status" value="1"/>
</dbReference>
<name>R7ZUT8_9BACT</name>
<evidence type="ECO:0000313" key="2">
    <source>
        <dbReference type="Proteomes" id="UP000013909"/>
    </source>
</evidence>
<dbReference type="RefSeq" id="WP_010853905.1">
    <property type="nucleotide sequence ID" value="NZ_AQHR01000049.1"/>
</dbReference>
<dbReference type="InterPro" id="IPR036278">
    <property type="entry name" value="Sialidase_sf"/>
</dbReference>
<comment type="caution">
    <text evidence="1">The sequence shown here is derived from an EMBL/GenBank/DDBJ whole genome shotgun (WGS) entry which is preliminary data.</text>
</comment>
<evidence type="ECO:0000313" key="1">
    <source>
        <dbReference type="EMBL" id="EON77847.1"/>
    </source>
</evidence>
<protein>
    <submittedName>
        <fullName evidence="1">Uncharacterized protein</fullName>
    </submittedName>
</protein>
<dbReference type="EMBL" id="AQHR01000049">
    <property type="protein sequence ID" value="EON77847.1"/>
    <property type="molecule type" value="Genomic_DNA"/>
</dbReference>
<keyword evidence="2" id="KW-1185">Reference proteome</keyword>
<dbReference type="Gene3D" id="2.120.10.10">
    <property type="match status" value="1"/>
</dbReference>
<dbReference type="AlphaFoldDB" id="R7ZUT8"/>
<gene>
    <name evidence="1" type="ORF">ADIS_1766</name>
</gene>
<accession>R7ZUT8</accession>
<dbReference type="Proteomes" id="UP000013909">
    <property type="component" value="Unassembled WGS sequence"/>
</dbReference>
<reference evidence="1 2" key="1">
    <citation type="submission" date="2013-02" db="EMBL/GenBank/DDBJ databases">
        <title>A novel strain isolated from Lonar lake, Maharashtra, India.</title>
        <authorList>
            <person name="Singh A."/>
        </authorList>
    </citation>
    <scope>NUCLEOTIDE SEQUENCE [LARGE SCALE GENOMIC DNA]</scope>
    <source>
        <strain evidence="1 2">AK24</strain>
    </source>
</reference>